<organism evidence="6 7">
    <name type="scientific">Schaalia georgiae</name>
    <dbReference type="NCBI Taxonomy" id="52768"/>
    <lineage>
        <taxon>Bacteria</taxon>
        <taxon>Bacillati</taxon>
        <taxon>Actinomycetota</taxon>
        <taxon>Actinomycetes</taxon>
        <taxon>Actinomycetales</taxon>
        <taxon>Actinomycetaceae</taxon>
        <taxon>Schaalia</taxon>
    </lineage>
</organism>
<dbReference type="AlphaFoldDB" id="A0A929QX69"/>
<dbReference type="GO" id="GO:0016020">
    <property type="term" value="C:membrane"/>
    <property type="evidence" value="ECO:0007669"/>
    <property type="project" value="UniProtKB-SubCell"/>
</dbReference>
<feature type="transmembrane region" description="Helical" evidence="5">
    <location>
        <begin position="448"/>
        <end position="466"/>
    </location>
</feature>
<feature type="transmembrane region" description="Helical" evidence="5">
    <location>
        <begin position="377"/>
        <end position="399"/>
    </location>
</feature>
<comment type="subcellular location">
    <subcellularLocation>
        <location evidence="1">Membrane</location>
        <topology evidence="1">Multi-pass membrane protein</topology>
    </subcellularLocation>
</comment>
<dbReference type="Pfam" id="PF13520">
    <property type="entry name" value="AA_permease_2"/>
    <property type="match status" value="1"/>
</dbReference>
<comment type="caution">
    <text evidence="6">The sequence shown here is derived from an EMBL/GenBank/DDBJ whole genome shotgun (WGS) entry which is preliminary data.</text>
</comment>
<keyword evidence="4 5" id="KW-0472">Membrane</keyword>
<feature type="transmembrane region" description="Helical" evidence="5">
    <location>
        <begin position="63"/>
        <end position="85"/>
    </location>
</feature>
<dbReference type="EMBL" id="JABZFZ010000051">
    <property type="protein sequence ID" value="MBF0939588.1"/>
    <property type="molecule type" value="Genomic_DNA"/>
</dbReference>
<name>A0A929QX69_9ACTO</name>
<feature type="transmembrane region" description="Helical" evidence="5">
    <location>
        <begin position="330"/>
        <end position="356"/>
    </location>
</feature>
<feature type="transmembrane region" description="Helical" evidence="5">
    <location>
        <begin position="472"/>
        <end position="490"/>
    </location>
</feature>
<evidence type="ECO:0000313" key="7">
    <source>
        <dbReference type="Proteomes" id="UP000718630"/>
    </source>
</evidence>
<dbReference type="Proteomes" id="UP000718630">
    <property type="component" value="Unassembled WGS sequence"/>
</dbReference>
<evidence type="ECO:0000256" key="4">
    <source>
        <dbReference type="ARBA" id="ARBA00023136"/>
    </source>
</evidence>
<proteinExistence type="predicted"/>
<reference evidence="6" key="1">
    <citation type="submission" date="2020-04" db="EMBL/GenBank/DDBJ databases">
        <title>Deep metagenomics examines the oral microbiome during advanced dental caries in children, revealing novel taxa and co-occurrences with host molecules.</title>
        <authorList>
            <person name="Baker J.L."/>
            <person name="Morton J.T."/>
            <person name="Dinis M."/>
            <person name="Alvarez R."/>
            <person name="Tran N.C."/>
            <person name="Knight R."/>
            <person name="Edlund A."/>
        </authorList>
    </citation>
    <scope>NUCLEOTIDE SEQUENCE</scope>
    <source>
        <strain evidence="6">JCVI_32_bin.64</strain>
    </source>
</reference>
<gene>
    <name evidence="6" type="ORF">HXK03_01750</name>
</gene>
<feature type="transmembrane region" description="Helical" evidence="5">
    <location>
        <begin position="218"/>
        <end position="241"/>
    </location>
</feature>
<evidence type="ECO:0000256" key="1">
    <source>
        <dbReference type="ARBA" id="ARBA00004141"/>
    </source>
</evidence>
<evidence type="ECO:0000313" key="6">
    <source>
        <dbReference type="EMBL" id="MBF0939588.1"/>
    </source>
</evidence>
<keyword evidence="2 5" id="KW-0812">Transmembrane</keyword>
<dbReference type="PANTHER" id="PTHR47704">
    <property type="entry name" value="POTASSIUM TRANSPORTER KIMA"/>
    <property type="match status" value="1"/>
</dbReference>
<accession>A0A929QX69</accession>
<protein>
    <submittedName>
        <fullName evidence="6">APC family permease</fullName>
    </submittedName>
</protein>
<dbReference type="GO" id="GO:0022857">
    <property type="term" value="F:transmembrane transporter activity"/>
    <property type="evidence" value="ECO:0007669"/>
    <property type="project" value="InterPro"/>
</dbReference>
<feature type="transmembrane region" description="Helical" evidence="5">
    <location>
        <begin position="262"/>
        <end position="284"/>
    </location>
</feature>
<dbReference type="InterPro" id="IPR053153">
    <property type="entry name" value="APC_K+_Transporter"/>
</dbReference>
<dbReference type="PANTHER" id="PTHR47704:SF1">
    <property type="entry name" value="POTASSIUM TRANSPORTER KIMA"/>
    <property type="match status" value="1"/>
</dbReference>
<keyword evidence="3 5" id="KW-1133">Transmembrane helix</keyword>
<feature type="transmembrane region" description="Helical" evidence="5">
    <location>
        <begin position="178"/>
        <end position="198"/>
    </location>
</feature>
<evidence type="ECO:0000256" key="5">
    <source>
        <dbReference type="SAM" id="Phobius"/>
    </source>
</evidence>
<evidence type="ECO:0000256" key="2">
    <source>
        <dbReference type="ARBA" id="ARBA00022692"/>
    </source>
</evidence>
<dbReference type="InterPro" id="IPR002293">
    <property type="entry name" value="AA/rel_permease1"/>
</dbReference>
<sequence length="665" mass="71175">MLHNLLSRAKRVLIGRPMRTDAMGHQLLPKRIALPVFASDALSSVAYAPDEILLTLALSGSLAALQSIWVGVVVALVLAVVVLSYRQTVHAYPSGGGDYEVVTTNLGRTWGLVVASALLVDYILTVAVSISSGAAYITTAIPALDGHQVTVAVVLVVVLATLNLRGTKEAGGAFAVPTYLYMAAIGLMVAVGFTQWATGHLGQAPTAGYELVTAPGHVDGIVGLGGVFLLMRAFSSGCAALTGVEAISNGVPVFRRPKSKNAATTLAMLGSIAAAMMLSILLLARATGVKIVDDPALQLSQGGAPVPEDTPVAPAISQIASAVFGPGSALFLLVTVVTGFILVLAANTAFNGFPTLASVLSRDSFLPHQMVRRGDRLSYSNGIALLSVAACVLIIGFEAQTTRLIQLYVVGVFISFTLSQLGMIRHWNAQLRTRQSGSERGKVLRSRAVNVVGFMMTGLVLAIVLVTKFAHGAWITLLMIAAVLAFQLTINHHYTTVRRQLRVDDWGAKRTLPTRVRAIVLISSLSRPAMRAVAAARASNPTSLELVSVVEGEEEGERIRCQWHESELPVPLTLLSAPYRDIHAVILQYVRSRRQANPSEMLVVYMPQFLVSHLWENFVHNQSALRLRRSLLNVPGVVITMVPWKLGEDEAVEGPRAINDPFHRD</sequence>
<feature type="transmembrane region" description="Helical" evidence="5">
    <location>
        <begin position="149"/>
        <end position="166"/>
    </location>
</feature>
<feature type="transmembrane region" description="Helical" evidence="5">
    <location>
        <begin position="112"/>
        <end position="137"/>
    </location>
</feature>
<evidence type="ECO:0000256" key="3">
    <source>
        <dbReference type="ARBA" id="ARBA00022989"/>
    </source>
</evidence>
<feature type="transmembrane region" description="Helical" evidence="5">
    <location>
        <begin position="405"/>
        <end position="427"/>
    </location>
</feature>
<dbReference type="Gene3D" id="1.20.1740.10">
    <property type="entry name" value="Amino acid/polyamine transporter I"/>
    <property type="match status" value="1"/>
</dbReference>